<keyword evidence="4 6" id="KW-1015">Disulfide bond</keyword>
<evidence type="ECO:0000256" key="5">
    <source>
        <dbReference type="ARBA" id="ARBA00023180"/>
    </source>
</evidence>
<evidence type="ECO:0000313" key="11">
    <source>
        <dbReference type="EMBL" id="AFP10670.1"/>
    </source>
</evidence>
<comment type="caution">
    <text evidence="6">Lacks conserved residue(s) required for the propagation of feature annotation.</text>
</comment>
<dbReference type="InterPro" id="IPR001799">
    <property type="entry name" value="Ephrin_RBD"/>
</dbReference>
<evidence type="ECO:0000259" key="10">
    <source>
        <dbReference type="PROSITE" id="PS51551"/>
    </source>
</evidence>
<dbReference type="AlphaFoldDB" id="V9LD60"/>
<dbReference type="InterPro" id="IPR008972">
    <property type="entry name" value="Cupredoxin"/>
</dbReference>
<dbReference type="PANTHER" id="PTHR11304">
    <property type="entry name" value="EPHRIN"/>
    <property type="match status" value="1"/>
</dbReference>
<evidence type="ECO:0000256" key="9">
    <source>
        <dbReference type="SAM" id="SignalP"/>
    </source>
</evidence>
<dbReference type="Gene3D" id="2.60.40.420">
    <property type="entry name" value="Cupredoxins - blue copper proteins"/>
    <property type="match status" value="1"/>
</dbReference>
<dbReference type="GO" id="GO:0048013">
    <property type="term" value="P:ephrin receptor signaling pathway"/>
    <property type="evidence" value="ECO:0007669"/>
    <property type="project" value="TreeGrafter"/>
</dbReference>
<keyword evidence="2 9" id="KW-0732">Signal</keyword>
<evidence type="ECO:0000256" key="6">
    <source>
        <dbReference type="PROSITE-ProRule" id="PRU00884"/>
    </source>
</evidence>
<dbReference type="EMBL" id="JW878153">
    <property type="protein sequence ID" value="AFP10670.1"/>
    <property type="molecule type" value="mRNA"/>
</dbReference>
<dbReference type="GO" id="GO:0046875">
    <property type="term" value="F:ephrin receptor binding"/>
    <property type="evidence" value="ECO:0007669"/>
    <property type="project" value="TreeGrafter"/>
</dbReference>
<sequence length="205" mass="22987">MDTSCCGLFLGVWVFLLAISVLPGKILESIHWNSHNTRFEQEHGYVLYPQIGDRMDLICHGTLPQSQYSSSRYEYYRLYLVSREQAERCDTVMSPTILLSCDKPQQDARFTIKFQEFSPNLWGLEFKPNLDYFIITTSDGTAEGLEKRKGGACRERNMRVTLKVGQDPKETSPERSPGPPDSNAGAAPNTELGGESAADPKETSP</sequence>
<keyword evidence="3 7" id="KW-0472">Membrane</keyword>
<dbReference type="PRINTS" id="PR01347">
    <property type="entry name" value="EPHRIN"/>
</dbReference>
<dbReference type="GO" id="GO:0007411">
    <property type="term" value="P:axon guidance"/>
    <property type="evidence" value="ECO:0007669"/>
    <property type="project" value="TreeGrafter"/>
</dbReference>
<dbReference type="InterPro" id="IPR031328">
    <property type="entry name" value="Ephrin"/>
</dbReference>
<feature type="domain" description="Ephrin RBD" evidence="10">
    <location>
        <begin position="25"/>
        <end position="164"/>
    </location>
</feature>
<evidence type="ECO:0000256" key="1">
    <source>
        <dbReference type="ARBA" id="ARBA00004370"/>
    </source>
</evidence>
<dbReference type="GO" id="GO:0005886">
    <property type="term" value="C:plasma membrane"/>
    <property type="evidence" value="ECO:0007669"/>
    <property type="project" value="TreeGrafter"/>
</dbReference>
<dbReference type="PANTHER" id="PTHR11304:SF34">
    <property type="entry name" value="EPHRIN-B3"/>
    <property type="match status" value="1"/>
</dbReference>
<dbReference type="PROSITE" id="PS51551">
    <property type="entry name" value="EPHRIN_RBD_2"/>
    <property type="match status" value="1"/>
</dbReference>
<feature type="non-terminal residue" evidence="11">
    <location>
        <position position="205"/>
    </location>
</feature>
<reference evidence="11" key="1">
    <citation type="journal article" date="2014" name="Nature">
        <title>Elephant shark genome provides unique insights into gnathostome evolution.</title>
        <authorList>
            <consortium name="International Elephant Shark Genome Sequencing Consortium"/>
            <person name="Venkatesh B."/>
            <person name="Lee A.P."/>
            <person name="Ravi V."/>
            <person name="Maurya A.K."/>
            <person name="Lian M.M."/>
            <person name="Swann J.B."/>
            <person name="Ohta Y."/>
            <person name="Flajnik M.F."/>
            <person name="Sutoh Y."/>
            <person name="Kasahara M."/>
            <person name="Hoon S."/>
            <person name="Gangu V."/>
            <person name="Roy S.W."/>
            <person name="Irimia M."/>
            <person name="Korzh V."/>
            <person name="Kondrychyn I."/>
            <person name="Lim Z.W."/>
            <person name="Tay B.H."/>
            <person name="Tohari S."/>
            <person name="Kong K.W."/>
            <person name="Ho S."/>
            <person name="Lorente-Galdos B."/>
            <person name="Quilez J."/>
            <person name="Marques-Bonet T."/>
            <person name="Raney B.J."/>
            <person name="Ingham P.W."/>
            <person name="Tay A."/>
            <person name="Hillier L.W."/>
            <person name="Minx P."/>
            <person name="Boehm T."/>
            <person name="Wilson R.K."/>
            <person name="Brenner S."/>
            <person name="Warren W.C."/>
        </authorList>
    </citation>
    <scope>NUCLEOTIDE SEQUENCE</scope>
    <source>
        <tissue evidence="11">Kidney</tissue>
    </source>
</reference>
<keyword evidence="5" id="KW-0325">Glycoprotein</keyword>
<feature type="signal peptide" evidence="9">
    <location>
        <begin position="1"/>
        <end position="23"/>
    </location>
</feature>
<evidence type="ECO:0000256" key="2">
    <source>
        <dbReference type="ARBA" id="ARBA00022729"/>
    </source>
</evidence>
<proteinExistence type="evidence at transcript level"/>
<protein>
    <submittedName>
        <fullName evidence="11">Ephrin B3b</fullName>
    </submittedName>
</protein>
<name>V9LD60_CALMI</name>
<dbReference type="Pfam" id="PF00812">
    <property type="entry name" value="Ephrin"/>
    <property type="match status" value="1"/>
</dbReference>
<evidence type="ECO:0000256" key="7">
    <source>
        <dbReference type="RuleBase" id="RU004375"/>
    </source>
</evidence>
<feature type="region of interest" description="Disordered" evidence="8">
    <location>
        <begin position="156"/>
        <end position="205"/>
    </location>
</feature>
<evidence type="ECO:0000256" key="8">
    <source>
        <dbReference type="SAM" id="MobiDB-lite"/>
    </source>
</evidence>
<organism evidence="11">
    <name type="scientific">Callorhinchus milii</name>
    <name type="common">Ghost shark</name>
    <dbReference type="NCBI Taxonomy" id="7868"/>
    <lineage>
        <taxon>Eukaryota</taxon>
        <taxon>Metazoa</taxon>
        <taxon>Chordata</taxon>
        <taxon>Craniata</taxon>
        <taxon>Vertebrata</taxon>
        <taxon>Chondrichthyes</taxon>
        <taxon>Holocephali</taxon>
        <taxon>Chimaeriformes</taxon>
        <taxon>Callorhinchidae</taxon>
        <taxon>Callorhinchus</taxon>
    </lineage>
</organism>
<accession>V9LD60</accession>
<comment type="subcellular location">
    <subcellularLocation>
        <location evidence="1">Membrane</location>
    </subcellularLocation>
</comment>
<evidence type="ECO:0000256" key="4">
    <source>
        <dbReference type="ARBA" id="ARBA00023157"/>
    </source>
</evidence>
<feature type="disulfide bond" evidence="6">
    <location>
        <begin position="89"/>
        <end position="153"/>
    </location>
</feature>
<dbReference type="SUPFAM" id="SSF49503">
    <property type="entry name" value="Cupredoxins"/>
    <property type="match status" value="1"/>
</dbReference>
<evidence type="ECO:0000256" key="3">
    <source>
        <dbReference type="ARBA" id="ARBA00023136"/>
    </source>
</evidence>
<comment type="similarity">
    <text evidence="6 7">Belongs to the ephrin family.</text>
</comment>
<feature type="chain" id="PRO_5004778908" evidence="9">
    <location>
        <begin position="24"/>
        <end position="205"/>
    </location>
</feature>